<feature type="domain" description="YcaO" evidence="2">
    <location>
        <begin position="423"/>
        <end position="789"/>
    </location>
</feature>
<dbReference type="Gene3D" id="3.30.1330.230">
    <property type="match status" value="2"/>
</dbReference>
<geneLocation type="plasmid" evidence="3 4">
    <name>Cy782202</name>
</geneLocation>
<reference evidence="4" key="1">
    <citation type="journal article" date="2011" name="MBio">
        <title>Novel metabolic attributes of the genus Cyanothece, comprising a group of unicellular nitrogen-fixing Cyanobacteria.</title>
        <authorList>
            <person name="Bandyopadhyay A."/>
            <person name="Elvitigala T."/>
            <person name="Welsh E."/>
            <person name="Stockel J."/>
            <person name="Liberton M."/>
            <person name="Min H."/>
            <person name="Sherman L.A."/>
            <person name="Pakrasi H.B."/>
        </authorList>
    </citation>
    <scope>NUCLEOTIDE SEQUENCE [LARGE SCALE GENOMIC DNA]</scope>
    <source>
        <strain evidence="4">PCC 7822</strain>
        <plasmid evidence="4">Cy782202</plasmid>
    </source>
</reference>
<evidence type="ECO:0000259" key="2">
    <source>
        <dbReference type="PROSITE" id="PS51664"/>
    </source>
</evidence>
<proteinExistence type="predicted"/>
<sequence length="789" mass="89393">MKSPQIKPHYRVEIIEPKHVYLLSETSTHALSGEFYCQLIPLLNGNHTLEKIINKLQVDPSHIDYALERLQTKGYLSEPVPEITPEAAAFWGLLKVEPSFAYQCLQQTQVYVFSISNIPTEGLINSLKAVGIKALSWDGELEEFPPHSLLVILTDDYLQPELSRINQIALKNQQPWLLIKPVGTIFWLGPIFHPSKTGCWECLAQRLRGNREVEASVLRQKYSPKPNSKTPSSQEGVGGGQEERSNKSNGHKKNPQITECLPPPGAALASTLETALNLATTEIAKWIIKQSTEETAKFPTLEGKAITFDQNKLELQNHILTLRPQCPSCGDSNFISEQVSSPLTLTSRKKHFTSDGGHRTVTPEETVNRYQHLISPITGVVTALVRIPHPENNLVHLYHAVHSMMTAGDLDKLRRSLNHKSSGKGKTDRQSKASGFCEAIERYSGIYQGDEPYITATFAELGERAIHPAAHLNYSEAQYQNREELNQKNASPNHIYQPFDETKPIEWTPVWSLSEQTHKYFPTGLSYYGYPLPEDHNFGRADSNGNAAGNTLEEAILQGFFELVERDAIGIWWYNRLTCPGVDLESFNEPYLLELREFYRRKNRELWVLDITTDIGIPVFVALSRLTDGKEDKVIMGFGAHFDPKIGILRAATEMNQLGLGFDHDDNIQLWNLQEWMTKATLENQPYLAPDERVSPKTYQDYEKLWTDDIYEDVMTCVNMAKKVGLETLVLNQTRPDIGLSVVKVIVPGLRHFWWRVRPGRLYDAPVKMGRFSTPLTEEQLNPIPMPFV</sequence>
<dbReference type="Gene3D" id="3.30.40.250">
    <property type="match status" value="1"/>
</dbReference>
<dbReference type="NCBIfam" id="TIGR03882">
    <property type="entry name" value="cyclo_dehyd_2"/>
    <property type="match status" value="2"/>
</dbReference>
<feature type="region of interest" description="Disordered" evidence="1">
    <location>
        <begin position="217"/>
        <end position="264"/>
    </location>
</feature>
<gene>
    <name evidence="3" type="ordered locus">Cyan7822_6535</name>
</gene>
<dbReference type="PANTHER" id="PTHR37809">
    <property type="entry name" value="RIBOSOMAL PROTEIN S12 METHYLTHIOTRANSFERASE ACCESSORY FACTOR YCAO"/>
    <property type="match status" value="1"/>
</dbReference>
<keyword evidence="4" id="KW-1185">Reference proteome</keyword>
<dbReference type="Pfam" id="PF02624">
    <property type="entry name" value="YcaO"/>
    <property type="match status" value="1"/>
</dbReference>
<dbReference type="InterPro" id="IPR035985">
    <property type="entry name" value="Ubiquitin-activating_enz"/>
</dbReference>
<dbReference type="NCBIfam" id="TIGR00702">
    <property type="entry name" value="YcaO-type kinase domain"/>
    <property type="match status" value="1"/>
</dbReference>
<dbReference type="InterPro" id="IPR027624">
    <property type="entry name" value="TOMM_cyclo_SagD"/>
</dbReference>
<organism evidence="3 4">
    <name type="scientific">Gloeothece verrucosa (strain PCC 7822)</name>
    <name type="common">Cyanothece sp. (strain PCC 7822)</name>
    <dbReference type="NCBI Taxonomy" id="497965"/>
    <lineage>
        <taxon>Bacteria</taxon>
        <taxon>Bacillati</taxon>
        <taxon>Cyanobacteriota</taxon>
        <taxon>Cyanophyceae</taxon>
        <taxon>Oscillatoriophycideae</taxon>
        <taxon>Chroococcales</taxon>
        <taxon>Aphanothecaceae</taxon>
        <taxon>Gloeothece</taxon>
        <taxon>Gloeothece verrucosa</taxon>
    </lineage>
</organism>
<keyword evidence="3" id="KW-0614">Plasmid</keyword>
<dbReference type="PANTHER" id="PTHR37809:SF1">
    <property type="entry name" value="RIBOSOMAL PROTEIN S12 METHYLTHIOTRANSFERASE ACCESSORY FACTOR YCAO"/>
    <property type="match status" value="1"/>
</dbReference>
<dbReference type="InterPro" id="IPR003776">
    <property type="entry name" value="YcaO-like_dom"/>
</dbReference>
<evidence type="ECO:0000313" key="4">
    <source>
        <dbReference type="Proteomes" id="UP000008206"/>
    </source>
</evidence>
<protein>
    <recommendedName>
        <fullName evidence="2">YcaO domain-containing protein</fullName>
    </recommendedName>
</protein>
<dbReference type="Gene3D" id="3.40.50.720">
    <property type="entry name" value="NAD(P)-binding Rossmann-like Domain"/>
    <property type="match status" value="2"/>
</dbReference>
<dbReference type="SUPFAM" id="SSF69572">
    <property type="entry name" value="Activating enzymes of the ubiquitin-like proteins"/>
    <property type="match status" value="1"/>
</dbReference>
<dbReference type="Pfam" id="PF21084">
    <property type="entry name" value="WHD_DUF4423_like"/>
    <property type="match status" value="1"/>
</dbReference>
<dbReference type="GO" id="GO:0008641">
    <property type="term" value="F:ubiquitin-like modifier activating enzyme activity"/>
    <property type="evidence" value="ECO:0007669"/>
    <property type="project" value="InterPro"/>
</dbReference>
<dbReference type="InterPro" id="IPR049274">
    <property type="entry name" value="LynD/TruD_wHTH-like"/>
</dbReference>
<dbReference type="Gene3D" id="3.30.160.660">
    <property type="match status" value="1"/>
</dbReference>
<evidence type="ECO:0000313" key="3">
    <source>
        <dbReference type="EMBL" id="ADN18303.1"/>
    </source>
</evidence>
<accession>E0UMX3</accession>
<dbReference type="Gene3D" id="3.90.930.60">
    <property type="match status" value="1"/>
</dbReference>
<evidence type="ECO:0000256" key="1">
    <source>
        <dbReference type="SAM" id="MobiDB-lite"/>
    </source>
</evidence>
<dbReference type="RefSeq" id="WP_013335045.1">
    <property type="nucleotide sequence ID" value="NC_014534.1"/>
</dbReference>
<dbReference type="NCBIfam" id="TIGR03604">
    <property type="entry name" value="TOMM_cyclo_SagD"/>
    <property type="match status" value="1"/>
</dbReference>
<name>E0UMX3_GLOV7</name>
<dbReference type="OrthoDB" id="2379922at2"/>
<dbReference type="EMBL" id="CP002200">
    <property type="protein sequence ID" value="ADN18303.1"/>
    <property type="molecule type" value="Genomic_DNA"/>
</dbReference>
<dbReference type="HOGENOM" id="CLU_020793_0_0_3"/>
<dbReference type="KEGG" id="cyj:Cyan7822_6535"/>
<dbReference type="Proteomes" id="UP000008206">
    <property type="component" value="Plasmid Cy782202"/>
</dbReference>
<dbReference type="InterPro" id="IPR022291">
    <property type="entry name" value="Bacteriocin_synth_cyclodeHase"/>
</dbReference>
<dbReference type="PROSITE" id="PS51664">
    <property type="entry name" value="YCAO"/>
    <property type="match status" value="1"/>
</dbReference>
<dbReference type="AlphaFoldDB" id="E0UMX3"/>